<organism evidence="2 3">
    <name type="scientific">Sphingopyxis witflariensis</name>
    <dbReference type="NCBI Taxonomy" id="173675"/>
    <lineage>
        <taxon>Bacteria</taxon>
        <taxon>Pseudomonadati</taxon>
        <taxon>Pseudomonadota</taxon>
        <taxon>Alphaproteobacteria</taxon>
        <taxon>Sphingomonadales</taxon>
        <taxon>Sphingomonadaceae</taxon>
        <taxon>Sphingopyxis</taxon>
    </lineage>
</organism>
<accession>A0A246K0C5</accession>
<dbReference type="InterPro" id="IPR014567">
    <property type="entry name" value="UCP031900"/>
</dbReference>
<dbReference type="Pfam" id="PF13449">
    <property type="entry name" value="Phytase-like"/>
    <property type="match status" value="1"/>
</dbReference>
<name>A0A246K0C5_9SPHN</name>
<feature type="domain" description="Phytase-like" evidence="1">
    <location>
        <begin position="62"/>
        <end position="303"/>
    </location>
</feature>
<dbReference type="SUPFAM" id="SSF50969">
    <property type="entry name" value="YVTN repeat-like/Quinoprotein amine dehydrogenase"/>
    <property type="match status" value="1"/>
</dbReference>
<dbReference type="PIRSF" id="PIRSF031900">
    <property type="entry name" value="UCP031900"/>
    <property type="match status" value="1"/>
</dbReference>
<reference evidence="2 3" key="1">
    <citation type="journal article" date="2002" name="Int. J. Syst. Evol. Microbiol.">
        <title>Sphingopyxis witflariensis sp. nov., isolated from activated sludge.</title>
        <authorList>
            <person name="Kampfer P."/>
            <person name="Witzenberger R."/>
            <person name="Denner E.B."/>
            <person name="Busse H.J."/>
            <person name="Neef A."/>
        </authorList>
    </citation>
    <scope>NUCLEOTIDE SEQUENCE [LARGE SCALE GENOMIC DNA]</scope>
    <source>
        <strain evidence="2 3">DSM 14551</strain>
    </source>
</reference>
<gene>
    <name evidence="2" type="ORF">CDQ91_07325</name>
</gene>
<sequence>MRRPLLAALIFLALGPVIGTHQRFPVDDLTQSVSARPLRLPAAEQGMMRFVRGWQLDSPHSKFGGFSALARIGPDRFQLVGDNGYGVRLTLSPAGGVRDVRIVAMPVPKGQPRRKTMVDMEAMFVDPASGKSWVALEGLNQVWRFDAELRRVETRRRLPAPRWPANRGPEAMVRLADGRTIIFSEDADDDPRGREALVYTDDPAVPGKPPLRFFYDSAGKGLVSDAAPLPDGRVLLVHRRLGFDPVFTTIIAILDPADIGPDGVVYSRTIGHVPRVFADNYEGAAVSVDGARTFLWLVSDDNFNVWQRSLLLQFELVDLPPRRAQQKGGAVSGPP</sequence>
<dbReference type="OrthoDB" id="9798693at2"/>
<evidence type="ECO:0000313" key="2">
    <source>
        <dbReference type="EMBL" id="OWQ98309.1"/>
    </source>
</evidence>
<dbReference type="EMBL" id="NISJ01000003">
    <property type="protein sequence ID" value="OWQ98309.1"/>
    <property type="molecule type" value="Genomic_DNA"/>
</dbReference>
<dbReference type="RefSeq" id="WP_088472083.1">
    <property type="nucleotide sequence ID" value="NZ_NISJ01000003.1"/>
</dbReference>
<proteinExistence type="predicted"/>
<dbReference type="InterPro" id="IPR027372">
    <property type="entry name" value="Phytase-like_dom"/>
</dbReference>
<dbReference type="InterPro" id="IPR011044">
    <property type="entry name" value="Quino_amine_DH_bsu"/>
</dbReference>
<protein>
    <recommendedName>
        <fullName evidence="1">Phytase-like domain-containing protein</fullName>
    </recommendedName>
</protein>
<dbReference type="AlphaFoldDB" id="A0A246K0C5"/>
<evidence type="ECO:0000259" key="1">
    <source>
        <dbReference type="Pfam" id="PF13449"/>
    </source>
</evidence>
<keyword evidence="3" id="KW-1185">Reference proteome</keyword>
<dbReference type="Proteomes" id="UP000197097">
    <property type="component" value="Unassembled WGS sequence"/>
</dbReference>
<evidence type="ECO:0000313" key="3">
    <source>
        <dbReference type="Proteomes" id="UP000197097"/>
    </source>
</evidence>
<comment type="caution">
    <text evidence="2">The sequence shown here is derived from an EMBL/GenBank/DDBJ whole genome shotgun (WGS) entry which is preliminary data.</text>
</comment>